<dbReference type="InterPro" id="IPR038592">
    <property type="entry name" value="CheD-like_sf"/>
</dbReference>
<dbReference type="PANTHER" id="PTHR35147">
    <property type="entry name" value="CHEMORECEPTOR GLUTAMINE DEAMIDASE CHED-RELATED"/>
    <property type="match status" value="1"/>
</dbReference>
<organism evidence="4 5">
    <name type="scientific">Sphingomonas bacterium</name>
    <dbReference type="NCBI Taxonomy" id="1895847"/>
    <lineage>
        <taxon>Bacteria</taxon>
        <taxon>Pseudomonadati</taxon>
        <taxon>Pseudomonadota</taxon>
        <taxon>Alphaproteobacteria</taxon>
        <taxon>Sphingomonadales</taxon>
        <taxon>Sphingomonadaceae</taxon>
        <taxon>Sphingomonas</taxon>
    </lineage>
</organism>
<dbReference type="AlphaFoldDB" id="A0A3D0WF74"/>
<dbReference type="Proteomes" id="UP000262699">
    <property type="component" value="Unassembled WGS sequence"/>
</dbReference>
<dbReference type="InterPro" id="IPR005659">
    <property type="entry name" value="Chemorcpt_Glu_NH3ase_CheD"/>
</dbReference>
<comment type="similarity">
    <text evidence="3">Belongs to the CheD family.</text>
</comment>
<comment type="catalytic activity">
    <reaction evidence="3">
        <text>L-glutaminyl-[protein] + H2O = L-glutamyl-[protein] + NH4(+)</text>
        <dbReference type="Rhea" id="RHEA:16441"/>
        <dbReference type="Rhea" id="RHEA-COMP:10207"/>
        <dbReference type="Rhea" id="RHEA-COMP:10208"/>
        <dbReference type="ChEBI" id="CHEBI:15377"/>
        <dbReference type="ChEBI" id="CHEBI:28938"/>
        <dbReference type="ChEBI" id="CHEBI:29973"/>
        <dbReference type="ChEBI" id="CHEBI:30011"/>
        <dbReference type="EC" id="3.5.1.44"/>
    </reaction>
</comment>
<dbReference type="EC" id="3.5.1.44" evidence="3"/>
<evidence type="ECO:0000256" key="2">
    <source>
        <dbReference type="ARBA" id="ARBA00022801"/>
    </source>
</evidence>
<dbReference type="Gene3D" id="3.30.1330.200">
    <property type="match status" value="1"/>
</dbReference>
<gene>
    <name evidence="3" type="primary">cheD</name>
    <name evidence="4" type="ORF">DEP91_09660</name>
</gene>
<evidence type="ECO:0000256" key="3">
    <source>
        <dbReference type="HAMAP-Rule" id="MF_01440"/>
    </source>
</evidence>
<proteinExistence type="inferred from homology"/>
<comment type="function">
    <text evidence="3">Probably deamidates glutamine residues to glutamate on methyl-accepting chemotaxis receptors (MCPs), playing an important role in chemotaxis.</text>
</comment>
<dbReference type="SUPFAM" id="SSF64438">
    <property type="entry name" value="CNF1/YfiH-like putative cysteine hydrolases"/>
    <property type="match status" value="1"/>
</dbReference>
<dbReference type="GO" id="GO:0050568">
    <property type="term" value="F:protein-glutamine glutaminase activity"/>
    <property type="evidence" value="ECO:0007669"/>
    <property type="project" value="UniProtKB-UniRule"/>
</dbReference>
<comment type="caution">
    <text evidence="4">The sequence shown here is derived from an EMBL/GenBank/DDBJ whole genome shotgun (WGS) entry which is preliminary data.</text>
</comment>
<reference evidence="4 5" key="1">
    <citation type="journal article" date="2018" name="Nat. Biotechnol.">
        <title>A standardized bacterial taxonomy based on genome phylogeny substantially revises the tree of life.</title>
        <authorList>
            <person name="Parks D.H."/>
            <person name="Chuvochina M."/>
            <person name="Waite D.W."/>
            <person name="Rinke C."/>
            <person name="Skarshewski A."/>
            <person name="Chaumeil P.A."/>
            <person name="Hugenholtz P."/>
        </authorList>
    </citation>
    <scope>NUCLEOTIDE SEQUENCE [LARGE SCALE GENOMIC DNA]</scope>
    <source>
        <strain evidence="4">UBA9015</strain>
    </source>
</reference>
<dbReference type="InterPro" id="IPR011324">
    <property type="entry name" value="Cytotoxic_necrot_fac-like_cat"/>
</dbReference>
<evidence type="ECO:0000256" key="1">
    <source>
        <dbReference type="ARBA" id="ARBA00022500"/>
    </source>
</evidence>
<evidence type="ECO:0000313" key="4">
    <source>
        <dbReference type="EMBL" id="HCB76423.1"/>
    </source>
</evidence>
<name>A0A3D0WF74_9SPHN</name>
<accession>A0A3D0WF74</accession>
<evidence type="ECO:0000313" key="5">
    <source>
        <dbReference type="Proteomes" id="UP000262699"/>
    </source>
</evidence>
<sequence>MTPITAAPRQQRHNVLQGEYEVSSDPNLILTTVLGSCIACCLYDPVAGVGGMNHFLLPTPPEHVRSGPGEEARRYGLYAMEMLVNGMLKRGATRPTMRAHLYGGANLHSGMRAIGTENAEFARRFLRDDGIALARADTGGTLARRLDLQPASGRVRCREVAQAFPQLHRPAVPPTSGDVELF</sequence>
<dbReference type="PANTHER" id="PTHR35147:SF2">
    <property type="entry name" value="CHEMORECEPTOR GLUTAMINE DEAMIDASE CHED-RELATED"/>
    <property type="match status" value="1"/>
</dbReference>
<dbReference type="GO" id="GO:0006935">
    <property type="term" value="P:chemotaxis"/>
    <property type="evidence" value="ECO:0007669"/>
    <property type="project" value="UniProtKB-UniRule"/>
</dbReference>
<dbReference type="EMBL" id="DOYJ01000265">
    <property type="protein sequence ID" value="HCB76423.1"/>
    <property type="molecule type" value="Genomic_DNA"/>
</dbReference>
<keyword evidence="2 3" id="KW-0378">Hydrolase</keyword>
<protein>
    <recommendedName>
        <fullName evidence="3">Probable chemoreceptor glutamine deamidase CheD</fullName>
        <ecNumber evidence="3">3.5.1.44</ecNumber>
    </recommendedName>
</protein>
<dbReference type="Pfam" id="PF03975">
    <property type="entry name" value="CheD"/>
    <property type="match status" value="1"/>
</dbReference>
<dbReference type="CDD" id="cd16352">
    <property type="entry name" value="CheD"/>
    <property type="match status" value="1"/>
</dbReference>
<dbReference type="HAMAP" id="MF_01440">
    <property type="entry name" value="CheD"/>
    <property type="match status" value="1"/>
</dbReference>
<keyword evidence="1 3" id="KW-0145">Chemotaxis</keyword>